<gene>
    <name evidence="1" type="ORF">RclHR1_00410001</name>
</gene>
<evidence type="ECO:0000313" key="1">
    <source>
        <dbReference type="EMBL" id="GBC01174.1"/>
    </source>
</evidence>
<reference evidence="1 2" key="1">
    <citation type="submission" date="2017-11" db="EMBL/GenBank/DDBJ databases">
        <title>The genome of Rhizophagus clarus HR1 reveals common genetic basis of auxotrophy among arbuscular mycorrhizal fungi.</title>
        <authorList>
            <person name="Kobayashi Y."/>
        </authorList>
    </citation>
    <scope>NUCLEOTIDE SEQUENCE [LARGE SCALE GENOMIC DNA]</scope>
    <source>
        <strain evidence="1 2">HR1</strain>
    </source>
</reference>
<comment type="caution">
    <text evidence="1">The sequence shown here is derived from an EMBL/GenBank/DDBJ whole genome shotgun (WGS) entry which is preliminary data.</text>
</comment>
<dbReference type="AlphaFoldDB" id="A0A2Z6RGI2"/>
<dbReference type="EMBL" id="BEXD01003446">
    <property type="protein sequence ID" value="GBC01174.1"/>
    <property type="molecule type" value="Genomic_DNA"/>
</dbReference>
<proteinExistence type="predicted"/>
<keyword evidence="2" id="KW-1185">Reference proteome</keyword>
<dbReference type="Proteomes" id="UP000247702">
    <property type="component" value="Unassembled WGS sequence"/>
</dbReference>
<evidence type="ECO:0000313" key="2">
    <source>
        <dbReference type="Proteomes" id="UP000247702"/>
    </source>
</evidence>
<accession>A0A2Z6RGI2</accession>
<sequence>MSQPNQLQVAEEELFDFLKEKFEVCILESLERKRKSLNRLWLCSNSWDIQQNVPYIQTERIFRYPGNTSLELAKYWDVCPFFLEYAQQLSYKTLERALERALSRSWK</sequence>
<name>A0A2Z6RGI2_9GLOM</name>
<organism evidence="1 2">
    <name type="scientific">Rhizophagus clarus</name>
    <dbReference type="NCBI Taxonomy" id="94130"/>
    <lineage>
        <taxon>Eukaryota</taxon>
        <taxon>Fungi</taxon>
        <taxon>Fungi incertae sedis</taxon>
        <taxon>Mucoromycota</taxon>
        <taxon>Glomeromycotina</taxon>
        <taxon>Glomeromycetes</taxon>
        <taxon>Glomerales</taxon>
        <taxon>Glomeraceae</taxon>
        <taxon>Rhizophagus</taxon>
    </lineage>
</organism>
<protein>
    <submittedName>
        <fullName evidence="1">Uncharacterized protein</fullName>
    </submittedName>
</protein>